<proteinExistence type="predicted"/>
<dbReference type="InterPro" id="IPR041667">
    <property type="entry name" value="Cupin_8"/>
</dbReference>
<dbReference type="PROSITE" id="PS51184">
    <property type="entry name" value="JMJC"/>
    <property type="match status" value="1"/>
</dbReference>
<gene>
    <name evidence="3" type="ORF">VFPPC_03841</name>
</gene>
<feature type="region of interest" description="Disordered" evidence="1">
    <location>
        <begin position="158"/>
        <end position="190"/>
    </location>
</feature>
<sequence>MTPRDEILSWYRTAALKLINSPSPTSTDAEYIAVNQLLQRQATSLLRIHDAKDTSTHTINQDLLKRRLDDITSISTSKFYAYRYDLLPSHWREIHTDALILTTFHEILTSLTSNTWLEEHVLDHIVELLDRAVITAGGAGILGTKWIEQTLQLLERLSPTDEPDEPPAKKAKLHTEFSSEEPYGRPVLSPQRSCPIHKAWSLTTFERYMNSHPPRPIIFTDLVATWPALTDHPWKSPEYLLSQTFNGRRLIPVEIGRSYVDPNWGQELIPFKDFLSRYITPSKTTGYLAQHDLFTQIPSLRGDISTPDLCWSSVPLHPTDKSKNKEKVDVPRVNAWFGPARTITPLHTDAYHNLLVQVVGTKYVRLYPPWSDMRPRGVEDGVDMSNTSALDVGVLEGWDEGEEGMSEGERESLRAELEGEEYWECILGERDTLLIPMGWWHYVRSLSVSFSVSFWWN</sequence>
<dbReference type="RefSeq" id="XP_018137617.1">
    <property type="nucleotide sequence ID" value="XM_018283293.1"/>
</dbReference>
<dbReference type="InterPro" id="IPR003347">
    <property type="entry name" value="JmjC_dom"/>
</dbReference>
<dbReference type="AlphaFoldDB" id="A0A179F2G2"/>
<reference evidence="3 4" key="1">
    <citation type="journal article" date="2016" name="PLoS Pathog.">
        <title>Biosynthesis of antibiotic leucinostatins in bio-control fungus Purpureocillium lilacinum and their inhibition on phytophthora revealed by genome mining.</title>
        <authorList>
            <person name="Wang G."/>
            <person name="Liu Z."/>
            <person name="Lin R."/>
            <person name="Li E."/>
            <person name="Mao Z."/>
            <person name="Ling J."/>
            <person name="Yang Y."/>
            <person name="Yin W.B."/>
            <person name="Xie B."/>
        </authorList>
    </citation>
    <scope>NUCLEOTIDE SEQUENCE [LARGE SCALE GENOMIC DNA]</scope>
    <source>
        <strain evidence="3">170</strain>
    </source>
</reference>
<dbReference type="PANTHER" id="PTHR12461:SF101">
    <property type="entry name" value="TRNA WYBUTOSINE-SYNTHESIZING PROTEIN 4"/>
    <property type="match status" value="1"/>
</dbReference>
<dbReference type="SMART" id="SM00558">
    <property type="entry name" value="JmjC"/>
    <property type="match status" value="1"/>
</dbReference>
<dbReference type="PANTHER" id="PTHR12461">
    <property type="entry name" value="HYPOXIA-INDUCIBLE FACTOR 1 ALPHA INHIBITOR-RELATED"/>
    <property type="match status" value="1"/>
</dbReference>
<protein>
    <submittedName>
        <fullName evidence="3">Jumonji domain-containing 5</fullName>
    </submittedName>
</protein>
<dbReference type="Pfam" id="PF13621">
    <property type="entry name" value="Cupin_8"/>
    <property type="match status" value="1"/>
</dbReference>
<comment type="caution">
    <text evidence="3">The sequence shown here is derived from an EMBL/GenBank/DDBJ whole genome shotgun (WGS) entry which is preliminary data.</text>
</comment>
<evidence type="ECO:0000259" key="2">
    <source>
        <dbReference type="PROSITE" id="PS51184"/>
    </source>
</evidence>
<dbReference type="Gene3D" id="2.60.120.650">
    <property type="entry name" value="Cupin"/>
    <property type="match status" value="1"/>
</dbReference>
<name>A0A179F2G2_METCM</name>
<dbReference type="Proteomes" id="UP000078397">
    <property type="component" value="Unassembled WGS sequence"/>
</dbReference>
<dbReference type="STRING" id="1380566.A0A179F2G2"/>
<feature type="domain" description="JmjC" evidence="2">
    <location>
        <begin position="286"/>
        <end position="457"/>
    </location>
</feature>
<accession>A0A179F2G2</accession>
<dbReference type="EMBL" id="LSBJ02000002">
    <property type="protein sequence ID" value="OAQ59624.1"/>
    <property type="molecule type" value="Genomic_DNA"/>
</dbReference>
<dbReference type="SUPFAM" id="SSF51197">
    <property type="entry name" value="Clavaminate synthase-like"/>
    <property type="match status" value="1"/>
</dbReference>
<keyword evidence="4" id="KW-1185">Reference proteome</keyword>
<dbReference type="GeneID" id="28847287"/>
<dbReference type="KEGG" id="pchm:VFPPC_03841"/>
<evidence type="ECO:0000313" key="4">
    <source>
        <dbReference type="Proteomes" id="UP000078397"/>
    </source>
</evidence>
<evidence type="ECO:0000256" key="1">
    <source>
        <dbReference type="SAM" id="MobiDB-lite"/>
    </source>
</evidence>
<organism evidence="3 4">
    <name type="scientific">Pochonia chlamydosporia 170</name>
    <dbReference type="NCBI Taxonomy" id="1380566"/>
    <lineage>
        <taxon>Eukaryota</taxon>
        <taxon>Fungi</taxon>
        <taxon>Dikarya</taxon>
        <taxon>Ascomycota</taxon>
        <taxon>Pezizomycotina</taxon>
        <taxon>Sordariomycetes</taxon>
        <taxon>Hypocreomycetidae</taxon>
        <taxon>Hypocreales</taxon>
        <taxon>Clavicipitaceae</taxon>
        <taxon>Pochonia</taxon>
    </lineage>
</organism>
<dbReference type="OrthoDB" id="47172at2759"/>
<evidence type="ECO:0000313" key="3">
    <source>
        <dbReference type="EMBL" id="OAQ59624.1"/>
    </source>
</evidence>